<evidence type="ECO:0000256" key="5">
    <source>
        <dbReference type="ARBA" id="ARBA00022777"/>
    </source>
</evidence>
<evidence type="ECO:0000313" key="13">
    <source>
        <dbReference type="EMBL" id="CAJ1379759.1"/>
    </source>
</evidence>
<evidence type="ECO:0000256" key="4">
    <source>
        <dbReference type="ARBA" id="ARBA00022741"/>
    </source>
</evidence>
<protein>
    <submittedName>
        <fullName evidence="13">Uncharacterized protein</fullName>
    </submittedName>
</protein>
<dbReference type="SMART" id="SM00220">
    <property type="entry name" value="S_TKc"/>
    <property type="match status" value="1"/>
</dbReference>
<feature type="region of interest" description="Disordered" evidence="10">
    <location>
        <begin position="388"/>
        <end position="409"/>
    </location>
</feature>
<evidence type="ECO:0000256" key="6">
    <source>
        <dbReference type="ARBA" id="ARBA00022840"/>
    </source>
</evidence>
<dbReference type="PANTHER" id="PTHR24350">
    <property type="entry name" value="SERINE/THREONINE-PROTEIN KINASE IAL-RELATED"/>
    <property type="match status" value="1"/>
</dbReference>
<dbReference type="GO" id="GO:0004674">
    <property type="term" value="F:protein serine/threonine kinase activity"/>
    <property type="evidence" value="ECO:0007669"/>
    <property type="project" value="UniProtKB-KW"/>
</dbReference>
<dbReference type="Gene3D" id="1.10.510.10">
    <property type="entry name" value="Transferase(Phosphotransferase) domain 1"/>
    <property type="match status" value="1"/>
</dbReference>
<dbReference type="InterPro" id="IPR030616">
    <property type="entry name" value="Aur-like"/>
</dbReference>
<dbReference type="PROSITE" id="PS50006">
    <property type="entry name" value="FHA_DOMAIN"/>
    <property type="match status" value="1"/>
</dbReference>
<dbReference type="InterPro" id="IPR008271">
    <property type="entry name" value="Ser/Thr_kinase_AS"/>
</dbReference>
<evidence type="ECO:0000256" key="7">
    <source>
        <dbReference type="PIRSR" id="PIRSR630616-1"/>
    </source>
</evidence>
<dbReference type="SUPFAM" id="SSF49879">
    <property type="entry name" value="SMAD/FHA domain"/>
    <property type="match status" value="1"/>
</dbReference>
<dbReference type="Gene3D" id="2.60.200.20">
    <property type="match status" value="1"/>
</dbReference>
<dbReference type="PROSITE" id="PS00108">
    <property type="entry name" value="PROTEIN_KINASE_ST"/>
    <property type="match status" value="1"/>
</dbReference>
<comment type="caution">
    <text evidence="13">The sequence shown here is derived from an EMBL/GenBank/DDBJ whole genome shotgun (WGS) entry which is preliminary data.</text>
</comment>
<dbReference type="AlphaFoldDB" id="A0AA36I4X9"/>
<gene>
    <name evidence="13" type="ORF">EVOR1521_LOCUS7898</name>
</gene>
<keyword evidence="6 8" id="KW-0067">ATP-binding</keyword>
<evidence type="ECO:0000256" key="9">
    <source>
        <dbReference type="PIRSR" id="PIRSR630616-3"/>
    </source>
</evidence>
<evidence type="ECO:0000259" key="12">
    <source>
        <dbReference type="PROSITE" id="PS50011"/>
    </source>
</evidence>
<feature type="compositionally biased region" description="Polar residues" evidence="10">
    <location>
        <begin position="388"/>
        <end position="400"/>
    </location>
</feature>
<proteinExistence type="predicted"/>
<comment type="subunit">
    <text evidence="1">Monomer.</text>
</comment>
<keyword evidence="4 8" id="KW-0547">Nucleotide-binding</keyword>
<evidence type="ECO:0000256" key="1">
    <source>
        <dbReference type="ARBA" id="ARBA00011245"/>
    </source>
</evidence>
<dbReference type="InterPro" id="IPR011009">
    <property type="entry name" value="Kinase-like_dom_sf"/>
</dbReference>
<feature type="domain" description="Protein kinase" evidence="12">
    <location>
        <begin position="168"/>
        <end position="409"/>
    </location>
</feature>
<dbReference type="InterPro" id="IPR008984">
    <property type="entry name" value="SMAD_FHA_dom_sf"/>
</dbReference>
<dbReference type="EMBL" id="CAUJNA010000657">
    <property type="protein sequence ID" value="CAJ1379759.1"/>
    <property type="molecule type" value="Genomic_DNA"/>
</dbReference>
<evidence type="ECO:0000256" key="2">
    <source>
        <dbReference type="ARBA" id="ARBA00022527"/>
    </source>
</evidence>
<feature type="cross-link" description="Glycyl lysine isopeptide (Lys-Gly) (interchain with G-Cter in SUMO2)" evidence="9">
    <location>
        <position position="297"/>
    </location>
</feature>
<dbReference type="CDD" id="cd22671">
    <property type="entry name" value="FHA_APTX-like"/>
    <property type="match status" value="1"/>
</dbReference>
<feature type="binding site" evidence="8">
    <location>
        <position position="197"/>
    </location>
    <ligand>
        <name>ATP</name>
        <dbReference type="ChEBI" id="CHEBI:30616"/>
    </ligand>
</feature>
<dbReference type="InterPro" id="IPR000253">
    <property type="entry name" value="FHA_dom"/>
</dbReference>
<dbReference type="SUPFAM" id="SSF56112">
    <property type="entry name" value="Protein kinase-like (PK-like)"/>
    <property type="match status" value="1"/>
</dbReference>
<evidence type="ECO:0000256" key="8">
    <source>
        <dbReference type="PIRSR" id="PIRSR630616-2"/>
    </source>
</evidence>
<reference evidence="13" key="1">
    <citation type="submission" date="2023-08" db="EMBL/GenBank/DDBJ databases">
        <authorList>
            <person name="Chen Y."/>
            <person name="Shah S."/>
            <person name="Dougan E. K."/>
            <person name="Thang M."/>
            <person name="Chan C."/>
        </authorList>
    </citation>
    <scope>NUCLEOTIDE SEQUENCE</scope>
</reference>
<dbReference type="Pfam" id="PF00069">
    <property type="entry name" value="Pkinase"/>
    <property type="match status" value="1"/>
</dbReference>
<feature type="binding site" evidence="8">
    <location>
        <position position="317"/>
    </location>
    <ligand>
        <name>ATP</name>
        <dbReference type="ChEBI" id="CHEBI:30616"/>
    </ligand>
</feature>
<dbReference type="FunFam" id="1.10.510.10:FF:000571">
    <property type="entry name" value="Maternal embryonic leucine zipper kinase"/>
    <property type="match status" value="1"/>
</dbReference>
<evidence type="ECO:0000256" key="3">
    <source>
        <dbReference type="ARBA" id="ARBA00022679"/>
    </source>
</evidence>
<evidence type="ECO:0000256" key="10">
    <source>
        <dbReference type="SAM" id="MobiDB-lite"/>
    </source>
</evidence>
<dbReference type="Proteomes" id="UP001178507">
    <property type="component" value="Unassembled WGS sequence"/>
</dbReference>
<keyword evidence="3" id="KW-0808">Transferase</keyword>
<keyword evidence="5" id="KW-0418">Kinase</keyword>
<keyword evidence="2" id="KW-0723">Serine/threonine-protein kinase</keyword>
<dbReference type="GO" id="GO:0005524">
    <property type="term" value="F:ATP binding"/>
    <property type="evidence" value="ECO:0007669"/>
    <property type="project" value="UniProtKB-KW"/>
</dbReference>
<feature type="active site" description="Proton acceptor" evidence="7">
    <location>
        <position position="295"/>
    </location>
</feature>
<name>A0AA36I4X9_9DINO</name>
<feature type="domain" description="FHA" evidence="11">
    <location>
        <begin position="25"/>
        <end position="88"/>
    </location>
</feature>
<evidence type="ECO:0000259" key="11">
    <source>
        <dbReference type="PROSITE" id="PS50006"/>
    </source>
</evidence>
<sequence length="409" mass="45562">MEESQPTQPAEAAVGVPAQGNELLQVRGKGAPGCRHPLEGELVVGRKGHVQVEDKRCSARHLRIFQDEHGFFLEQLGMNVSFVNGLRLQQGDRRALRSGDEISLVNPSNPKSQKEIDQPPAVFIFRAGPSEALERRSLKRPLEETHLGGTLGVLAPDLTEEEIQESWDMRSVVLGKGSFSEVRLGVRVRDGRKHAVKVVSRRVFEKFQSSRKSRLSLVHEAELLKSLDHPHIVKCVEWFQTHSSLYLVMELVDGGDLLHNILSGGAFAEEDAQRLFRPICEAVAYLHEKEVVHRDLKPDNVLLTEKDRAKCLPKIADLGVAWKSAGSEDSRTLCGTPHYFAPEVINAKHGGYGKKVDVWSLGVVLYVLLSGTPPFEDEWLYEQIVQGNTSSTPRSGSKSQPPRRIWCDA</sequence>
<dbReference type="InterPro" id="IPR000719">
    <property type="entry name" value="Prot_kinase_dom"/>
</dbReference>
<organism evidence="13 14">
    <name type="scientific">Effrenium voratum</name>
    <dbReference type="NCBI Taxonomy" id="2562239"/>
    <lineage>
        <taxon>Eukaryota</taxon>
        <taxon>Sar</taxon>
        <taxon>Alveolata</taxon>
        <taxon>Dinophyceae</taxon>
        <taxon>Suessiales</taxon>
        <taxon>Symbiodiniaceae</taxon>
        <taxon>Effrenium</taxon>
    </lineage>
</organism>
<accession>A0AA36I4X9</accession>
<dbReference type="PROSITE" id="PS50011">
    <property type="entry name" value="PROTEIN_KINASE_DOM"/>
    <property type="match status" value="1"/>
</dbReference>
<evidence type="ECO:0000313" key="14">
    <source>
        <dbReference type="Proteomes" id="UP001178507"/>
    </source>
</evidence>
<dbReference type="Pfam" id="PF00498">
    <property type="entry name" value="FHA"/>
    <property type="match status" value="1"/>
</dbReference>
<keyword evidence="14" id="KW-1185">Reference proteome</keyword>